<reference evidence="4 5" key="2">
    <citation type="journal article" date="2012" name="Stand. Genomic Sci.">
        <title>Complete genome sequence of the aquatic bacterium Runella slithyformis type strain (LSU 4(T)).</title>
        <authorList>
            <person name="Copeland A."/>
            <person name="Zhang X."/>
            <person name="Misra M."/>
            <person name="Lapidus A."/>
            <person name="Nolan M."/>
            <person name="Lucas S."/>
            <person name="Deshpande S."/>
            <person name="Cheng J.F."/>
            <person name="Tapia R."/>
            <person name="Goodwin L.A."/>
            <person name="Pitluck S."/>
            <person name="Liolios K."/>
            <person name="Pagani I."/>
            <person name="Ivanova N."/>
            <person name="Mikhailova N."/>
            <person name="Pati A."/>
            <person name="Chen A."/>
            <person name="Palaniappan K."/>
            <person name="Land M."/>
            <person name="Hauser L."/>
            <person name="Pan C."/>
            <person name="Jeffries C.D."/>
            <person name="Detter J.C."/>
            <person name="Brambilla E.M."/>
            <person name="Rohde M."/>
            <person name="Djao O.D."/>
            <person name="Goker M."/>
            <person name="Sikorski J."/>
            <person name="Tindall B.J."/>
            <person name="Woyke T."/>
            <person name="Bristow J."/>
            <person name="Eisen J.A."/>
            <person name="Markowitz V."/>
            <person name="Hugenholtz P."/>
            <person name="Kyrpides N.C."/>
            <person name="Klenk H.P."/>
            <person name="Mavromatis K."/>
        </authorList>
    </citation>
    <scope>NUCLEOTIDE SEQUENCE [LARGE SCALE GENOMIC DNA]</scope>
    <source>
        <strain evidence="5">ATCC 29530 / DSM 19594 / LMG 11500 / NCIMB 11436 / LSU 4</strain>
    </source>
</reference>
<dbReference type="GO" id="GO:0015074">
    <property type="term" value="P:DNA integration"/>
    <property type="evidence" value="ECO:0007669"/>
    <property type="project" value="InterPro"/>
</dbReference>
<protein>
    <recommendedName>
        <fullName evidence="3">Phage integrase SAM-like domain-containing protein</fullName>
    </recommendedName>
</protein>
<dbReference type="Gene3D" id="1.10.150.130">
    <property type="match status" value="1"/>
</dbReference>
<keyword evidence="5" id="KW-1185">Reference proteome</keyword>
<evidence type="ECO:0000256" key="2">
    <source>
        <dbReference type="ARBA" id="ARBA00023172"/>
    </source>
</evidence>
<feature type="domain" description="Phage integrase SAM-like" evidence="3">
    <location>
        <begin position="135"/>
        <end position="233"/>
    </location>
</feature>
<dbReference type="GO" id="GO:0006310">
    <property type="term" value="P:DNA recombination"/>
    <property type="evidence" value="ECO:0007669"/>
    <property type="project" value="UniProtKB-KW"/>
</dbReference>
<proteinExistence type="predicted"/>
<dbReference type="Proteomes" id="UP000000493">
    <property type="component" value="Chromosome"/>
</dbReference>
<dbReference type="CDD" id="cd01185">
    <property type="entry name" value="INTN1_C_like"/>
    <property type="match status" value="1"/>
</dbReference>
<dbReference type="Gene3D" id="1.10.443.10">
    <property type="entry name" value="Intergrase catalytic core"/>
    <property type="match status" value="1"/>
</dbReference>
<dbReference type="InterPro" id="IPR013762">
    <property type="entry name" value="Integrase-like_cat_sf"/>
</dbReference>
<gene>
    <name evidence="4" type="ordered locus">Runsl_4327</name>
</gene>
<dbReference type="SUPFAM" id="SSF56349">
    <property type="entry name" value="DNA breaking-rejoining enzymes"/>
    <property type="match status" value="1"/>
</dbReference>
<dbReference type="InterPro" id="IPR050090">
    <property type="entry name" value="Tyrosine_recombinase_XerCD"/>
</dbReference>
<dbReference type="Pfam" id="PF13102">
    <property type="entry name" value="Phage_int_SAM_5"/>
    <property type="match status" value="1"/>
</dbReference>
<dbReference type="PANTHER" id="PTHR30349">
    <property type="entry name" value="PHAGE INTEGRASE-RELATED"/>
    <property type="match status" value="1"/>
</dbReference>
<keyword evidence="1" id="KW-0238">DNA-binding</keyword>
<dbReference type="PANTHER" id="PTHR30349:SF64">
    <property type="entry name" value="PROPHAGE INTEGRASE INTD-RELATED"/>
    <property type="match status" value="1"/>
</dbReference>
<organism evidence="4 5">
    <name type="scientific">Runella slithyformis (strain ATCC 29530 / DSM 19594 / LMG 11500 / NCIMB 11436 / LSU 4)</name>
    <dbReference type="NCBI Taxonomy" id="761193"/>
    <lineage>
        <taxon>Bacteria</taxon>
        <taxon>Pseudomonadati</taxon>
        <taxon>Bacteroidota</taxon>
        <taxon>Cytophagia</taxon>
        <taxon>Cytophagales</taxon>
        <taxon>Spirosomataceae</taxon>
        <taxon>Runella</taxon>
    </lineage>
</organism>
<dbReference type="AlphaFoldDB" id="A0A7U3ZNW4"/>
<dbReference type="KEGG" id="rsi:Runsl_4327"/>
<evidence type="ECO:0000313" key="4">
    <source>
        <dbReference type="EMBL" id="AEI50665.1"/>
    </source>
</evidence>
<evidence type="ECO:0000256" key="1">
    <source>
        <dbReference type="ARBA" id="ARBA00023125"/>
    </source>
</evidence>
<dbReference type="InterPro" id="IPR011010">
    <property type="entry name" value="DNA_brk_join_enz"/>
</dbReference>
<name>A0A7U3ZNW4_RUNSL</name>
<reference evidence="5" key="1">
    <citation type="submission" date="2011-06" db="EMBL/GenBank/DDBJ databases">
        <title>The complete genome of chromosome of Runella slithyformis DSM 19594.</title>
        <authorList>
            <consortium name="US DOE Joint Genome Institute (JGI-PGF)"/>
            <person name="Lucas S."/>
            <person name="Han J."/>
            <person name="Lapidus A."/>
            <person name="Bruce D."/>
            <person name="Goodwin L."/>
            <person name="Pitluck S."/>
            <person name="Peters L."/>
            <person name="Kyrpides N."/>
            <person name="Mavromatis K."/>
            <person name="Ivanova N."/>
            <person name="Ovchinnikova G."/>
            <person name="Zhang X."/>
            <person name="Misra M."/>
            <person name="Detter J.C."/>
            <person name="Tapia R."/>
            <person name="Han C."/>
            <person name="Land M."/>
            <person name="Hauser L."/>
            <person name="Markowitz V."/>
            <person name="Cheng J.-F."/>
            <person name="Hugenholtz P."/>
            <person name="Woyke T."/>
            <person name="Wu D."/>
            <person name="Tindall B."/>
            <person name="Faehrich R."/>
            <person name="Brambilla E."/>
            <person name="Klenk H.-P."/>
            <person name="Eisen J.A."/>
        </authorList>
    </citation>
    <scope>NUCLEOTIDE SEQUENCE [LARGE SCALE GENOMIC DNA]</scope>
    <source>
        <strain evidence="5">ATCC 29530 / DSM 19594 / LMG 11500 / NCIMB 11436 / LSU 4</strain>
    </source>
</reference>
<keyword evidence="2" id="KW-0233">DNA recombination</keyword>
<sequence length="420" mass="48963">MSQRKNTDTTSPARAKRAGIASVRFFMKGTSIYCKIGVNNDYATEFVVERNLRAVNWAQKLQKMLDDSPESMLLNEQLALIKFEVKSAEYLLKRQGKNLTAKALKAAYLESHGQKKPEPEPIQEPPKRPTFLECFRVFYDKKSTKKRKPITDRTRESYWRYKKNLEKYWAYLRIKHLYADQITHEWAEKYLDWLIDERSFTNDYANNNVQLVKSVLQMAEDTGFITRNPLKGFKLHNEDNYDTTHLTMAEVERMATIDFSALPIHPDSAQSLREEADCFVFTCFTAQHHSDLQRRDFELYVHPHDGRTWIRDRRVKTGTPYTLPLHPIALQLIEKYGGIEKLPVKAAAKRNTRLKQIAAFCGLDIKLSTKIGRKTFANYAVNTQRMRFETVAAILGHKTTKFVKHYARITEESIAAEYKF</sequence>
<dbReference type="InterPro" id="IPR025269">
    <property type="entry name" value="SAM-like_dom"/>
</dbReference>
<dbReference type="EMBL" id="CP002859">
    <property type="protein sequence ID" value="AEI50665.1"/>
    <property type="molecule type" value="Genomic_DNA"/>
</dbReference>
<dbReference type="GO" id="GO:0003677">
    <property type="term" value="F:DNA binding"/>
    <property type="evidence" value="ECO:0007669"/>
    <property type="project" value="UniProtKB-KW"/>
</dbReference>
<dbReference type="RefSeq" id="WP_013929961.1">
    <property type="nucleotide sequence ID" value="NC_015703.1"/>
</dbReference>
<dbReference type="InterPro" id="IPR010998">
    <property type="entry name" value="Integrase_recombinase_N"/>
</dbReference>
<evidence type="ECO:0000259" key="3">
    <source>
        <dbReference type="Pfam" id="PF13102"/>
    </source>
</evidence>
<accession>A0A7U3ZNW4</accession>
<evidence type="ECO:0000313" key="5">
    <source>
        <dbReference type="Proteomes" id="UP000000493"/>
    </source>
</evidence>